<keyword evidence="4" id="KW-0067">ATP-binding</keyword>
<dbReference type="InterPro" id="IPR046903">
    <property type="entry name" value="Mab-21-like_nuc_Trfase"/>
</dbReference>
<dbReference type="SMART" id="SM01265">
    <property type="entry name" value="Mab-21"/>
    <property type="match status" value="1"/>
</dbReference>
<accession>A0A9W9ZYE3</accession>
<reference evidence="6" key="1">
    <citation type="submission" date="2023-01" db="EMBL/GenBank/DDBJ databases">
        <title>Genome assembly of the deep-sea coral Lophelia pertusa.</title>
        <authorList>
            <person name="Herrera S."/>
            <person name="Cordes E."/>
        </authorList>
    </citation>
    <scope>NUCLEOTIDE SEQUENCE</scope>
    <source>
        <strain evidence="6">USNM1676648</strain>
        <tissue evidence="6">Polyp</tissue>
    </source>
</reference>
<comment type="similarity">
    <text evidence="2">Belongs to the mab-21 family.</text>
</comment>
<evidence type="ECO:0000313" key="6">
    <source>
        <dbReference type="EMBL" id="KAJ7389318.1"/>
    </source>
</evidence>
<evidence type="ECO:0000256" key="4">
    <source>
        <dbReference type="ARBA" id="ARBA00022840"/>
    </source>
</evidence>
<dbReference type="PANTHER" id="PTHR10656:SF42">
    <property type="entry name" value="CYCLIC GMP-AMP SYNTHASE-LIKE PROTEIN-RELATED"/>
    <property type="match status" value="1"/>
</dbReference>
<evidence type="ECO:0000259" key="5">
    <source>
        <dbReference type="Pfam" id="PF03281"/>
    </source>
</evidence>
<dbReference type="PANTHER" id="PTHR10656">
    <property type="entry name" value="CELL FATE DETERMINING PROTEIN MAB21-RELATED"/>
    <property type="match status" value="1"/>
</dbReference>
<name>A0A9W9ZYE3_9CNID</name>
<keyword evidence="7" id="KW-1185">Reference proteome</keyword>
<protein>
    <recommendedName>
        <fullName evidence="5">Mab-21-like nucleotidyltransferase domain-containing protein</fullName>
    </recommendedName>
</protein>
<dbReference type="Proteomes" id="UP001163046">
    <property type="component" value="Unassembled WGS sequence"/>
</dbReference>
<keyword evidence="3" id="KW-0547">Nucleotide-binding</keyword>
<proteinExistence type="inferred from homology"/>
<evidence type="ECO:0000313" key="7">
    <source>
        <dbReference type="Proteomes" id="UP001163046"/>
    </source>
</evidence>
<dbReference type="EMBL" id="MU825435">
    <property type="protein sequence ID" value="KAJ7389318.1"/>
    <property type="molecule type" value="Genomic_DNA"/>
</dbReference>
<dbReference type="Gene3D" id="3.30.460.90">
    <property type="match status" value="1"/>
</dbReference>
<organism evidence="6 7">
    <name type="scientific">Desmophyllum pertusum</name>
    <dbReference type="NCBI Taxonomy" id="174260"/>
    <lineage>
        <taxon>Eukaryota</taxon>
        <taxon>Metazoa</taxon>
        <taxon>Cnidaria</taxon>
        <taxon>Anthozoa</taxon>
        <taxon>Hexacorallia</taxon>
        <taxon>Scleractinia</taxon>
        <taxon>Caryophylliina</taxon>
        <taxon>Caryophylliidae</taxon>
        <taxon>Desmophyllum</taxon>
    </lineage>
</organism>
<feature type="domain" description="Mab-21-like nucleotidyltransferase" evidence="5">
    <location>
        <begin position="22"/>
        <end position="188"/>
    </location>
</feature>
<dbReference type="OrthoDB" id="5947963at2759"/>
<evidence type="ECO:0000256" key="2">
    <source>
        <dbReference type="ARBA" id="ARBA00008307"/>
    </source>
</evidence>
<gene>
    <name evidence="6" type="ORF">OS493_032172</name>
</gene>
<comment type="cofactor">
    <cofactor evidence="1">
        <name>Mg(2+)</name>
        <dbReference type="ChEBI" id="CHEBI:18420"/>
    </cofactor>
</comment>
<dbReference type="GO" id="GO:0005524">
    <property type="term" value="F:ATP binding"/>
    <property type="evidence" value="ECO:0007669"/>
    <property type="project" value="UniProtKB-KW"/>
</dbReference>
<comment type="caution">
    <text evidence="6">The sequence shown here is derived from an EMBL/GenBank/DDBJ whole genome shotgun (WGS) entry which is preliminary data.</text>
</comment>
<dbReference type="AlphaFoldDB" id="A0A9W9ZYE3"/>
<dbReference type="InterPro" id="IPR024810">
    <property type="entry name" value="MAB21L/cGLR"/>
</dbReference>
<sequence length="243" mass="26965">MAKVASYDPCYNFKVQFKGSSYEGLKIGKPDEFDYGLLNEKWTGKISLVVDASTPIGFGYAVQQKMTCLDKFKIPGTNNLDPSKVRGHLRDLVEKAVLGLGMKGEVLKRPWEGGPAVTFECASGETDFRCISIDLAIGIDLLHWPPGARQPPASAKNAKAQLVPKVNQTAPECWQISFAQVERAIMENIDKDGGCRKKVLQLAKYFKGKSIGGWHPLASYHLKIILLHMNDEPRDPRHGHKKC</sequence>
<evidence type="ECO:0000256" key="3">
    <source>
        <dbReference type="ARBA" id="ARBA00022741"/>
    </source>
</evidence>
<evidence type="ECO:0000256" key="1">
    <source>
        <dbReference type="ARBA" id="ARBA00001946"/>
    </source>
</evidence>
<dbReference type="Gene3D" id="1.10.1410.40">
    <property type="match status" value="1"/>
</dbReference>
<dbReference type="Pfam" id="PF03281">
    <property type="entry name" value="Mab-21"/>
    <property type="match status" value="1"/>
</dbReference>